<evidence type="ECO:0000313" key="3">
    <source>
        <dbReference type="Proteomes" id="UP001141434"/>
    </source>
</evidence>
<evidence type="ECO:0000256" key="1">
    <source>
        <dbReference type="SAM" id="MobiDB-lite"/>
    </source>
</evidence>
<organism evidence="2 3">
    <name type="scientific">Penicillium alfredii</name>
    <dbReference type="NCBI Taxonomy" id="1506179"/>
    <lineage>
        <taxon>Eukaryota</taxon>
        <taxon>Fungi</taxon>
        <taxon>Dikarya</taxon>
        <taxon>Ascomycota</taxon>
        <taxon>Pezizomycotina</taxon>
        <taxon>Eurotiomycetes</taxon>
        <taxon>Eurotiomycetidae</taxon>
        <taxon>Eurotiales</taxon>
        <taxon>Aspergillaceae</taxon>
        <taxon>Penicillium</taxon>
    </lineage>
</organism>
<protein>
    <submittedName>
        <fullName evidence="2">Uncharacterized protein</fullName>
    </submittedName>
</protein>
<gene>
    <name evidence="2" type="ORF">NUU61_008034</name>
</gene>
<reference evidence="2" key="2">
    <citation type="journal article" date="2023" name="IMA Fungus">
        <title>Comparative genomic study of the Penicillium genus elucidates a diverse pangenome and 15 lateral gene transfer events.</title>
        <authorList>
            <person name="Petersen C."/>
            <person name="Sorensen T."/>
            <person name="Nielsen M.R."/>
            <person name="Sondergaard T.E."/>
            <person name="Sorensen J.L."/>
            <person name="Fitzpatrick D.A."/>
            <person name="Frisvad J.C."/>
            <person name="Nielsen K.L."/>
        </authorList>
    </citation>
    <scope>NUCLEOTIDE SEQUENCE</scope>
    <source>
        <strain evidence="2">IBT 34128</strain>
    </source>
</reference>
<dbReference type="EMBL" id="JAPMSZ010000010">
    <property type="protein sequence ID" value="KAJ5086727.1"/>
    <property type="molecule type" value="Genomic_DNA"/>
</dbReference>
<keyword evidence="3" id="KW-1185">Reference proteome</keyword>
<sequence length="118" mass="12867">MRRLRSSHTAATLPHHCCGQTQRPPSGGLLRQPSRIEGSPEAKDAIRPSVSAGDPPKASDTGRSGSGRGVPLDPRPFRHLGERNRRLEAATTTQRGSLKEGYDTKYNQSIWLAAAEKR</sequence>
<proteinExistence type="predicted"/>
<name>A0A9W9ERN1_9EURO</name>
<dbReference type="GeneID" id="81397728"/>
<feature type="region of interest" description="Disordered" evidence="1">
    <location>
        <begin position="1"/>
        <end position="100"/>
    </location>
</feature>
<reference evidence="2" key="1">
    <citation type="submission" date="2022-11" db="EMBL/GenBank/DDBJ databases">
        <authorList>
            <person name="Petersen C."/>
        </authorList>
    </citation>
    <scope>NUCLEOTIDE SEQUENCE</scope>
    <source>
        <strain evidence="2">IBT 34128</strain>
    </source>
</reference>
<comment type="caution">
    <text evidence="2">The sequence shown here is derived from an EMBL/GenBank/DDBJ whole genome shotgun (WGS) entry which is preliminary data.</text>
</comment>
<dbReference type="RefSeq" id="XP_056508852.1">
    <property type="nucleotide sequence ID" value="XM_056658559.1"/>
</dbReference>
<dbReference type="AlphaFoldDB" id="A0A9W9ERN1"/>
<dbReference type="Proteomes" id="UP001141434">
    <property type="component" value="Unassembled WGS sequence"/>
</dbReference>
<feature type="compositionally biased region" description="Basic and acidic residues" evidence="1">
    <location>
        <begin position="75"/>
        <end position="88"/>
    </location>
</feature>
<accession>A0A9W9ERN1</accession>
<evidence type="ECO:0000313" key="2">
    <source>
        <dbReference type="EMBL" id="KAJ5086727.1"/>
    </source>
</evidence>